<reference evidence="2" key="1">
    <citation type="submission" date="2023-03" db="EMBL/GenBank/DDBJ databases">
        <title>Massive genome expansion in bonnet fungi (Mycena s.s.) driven by repeated elements and novel gene families across ecological guilds.</title>
        <authorList>
            <consortium name="Lawrence Berkeley National Laboratory"/>
            <person name="Harder C.B."/>
            <person name="Miyauchi S."/>
            <person name="Viragh M."/>
            <person name="Kuo A."/>
            <person name="Thoen E."/>
            <person name="Andreopoulos B."/>
            <person name="Lu D."/>
            <person name="Skrede I."/>
            <person name="Drula E."/>
            <person name="Henrissat B."/>
            <person name="Morin E."/>
            <person name="Kohler A."/>
            <person name="Barry K."/>
            <person name="LaButti K."/>
            <person name="Morin E."/>
            <person name="Salamov A."/>
            <person name="Lipzen A."/>
            <person name="Mereny Z."/>
            <person name="Hegedus B."/>
            <person name="Baldrian P."/>
            <person name="Stursova M."/>
            <person name="Weitz H."/>
            <person name="Taylor A."/>
            <person name="Grigoriev I.V."/>
            <person name="Nagy L.G."/>
            <person name="Martin F."/>
            <person name="Kauserud H."/>
        </authorList>
    </citation>
    <scope>NUCLEOTIDE SEQUENCE</scope>
    <source>
        <strain evidence="2">9284</strain>
    </source>
</reference>
<protein>
    <submittedName>
        <fullName evidence="2">Hydrophobic surface binding protein</fullName>
    </submittedName>
</protein>
<dbReference type="AlphaFoldDB" id="A0AAD7F8N9"/>
<comment type="caution">
    <text evidence="2">The sequence shown here is derived from an EMBL/GenBank/DDBJ whole genome shotgun (WGS) entry which is preliminary data.</text>
</comment>
<keyword evidence="1" id="KW-0732">Signal</keyword>
<name>A0AAD7F8N9_9AGAR</name>
<evidence type="ECO:0000313" key="3">
    <source>
        <dbReference type="Proteomes" id="UP001221142"/>
    </source>
</evidence>
<evidence type="ECO:0000313" key="2">
    <source>
        <dbReference type="EMBL" id="KAJ7605565.1"/>
    </source>
</evidence>
<gene>
    <name evidence="2" type="ORF">FB45DRAFT_1069229</name>
</gene>
<dbReference type="Proteomes" id="UP001221142">
    <property type="component" value="Unassembled WGS sequence"/>
</dbReference>
<dbReference type="Pfam" id="PF12296">
    <property type="entry name" value="HsbA"/>
    <property type="match status" value="1"/>
</dbReference>
<proteinExistence type="predicted"/>
<dbReference type="InterPro" id="IPR021054">
    <property type="entry name" value="Cell_wall_mannoprotein_1"/>
</dbReference>
<dbReference type="EMBL" id="JARKIF010000072">
    <property type="protein sequence ID" value="KAJ7605565.1"/>
    <property type="molecule type" value="Genomic_DNA"/>
</dbReference>
<evidence type="ECO:0000256" key="1">
    <source>
        <dbReference type="SAM" id="SignalP"/>
    </source>
</evidence>
<feature type="signal peptide" evidence="1">
    <location>
        <begin position="1"/>
        <end position="27"/>
    </location>
</feature>
<organism evidence="2 3">
    <name type="scientific">Roridomyces roridus</name>
    <dbReference type="NCBI Taxonomy" id="1738132"/>
    <lineage>
        <taxon>Eukaryota</taxon>
        <taxon>Fungi</taxon>
        <taxon>Dikarya</taxon>
        <taxon>Basidiomycota</taxon>
        <taxon>Agaricomycotina</taxon>
        <taxon>Agaricomycetes</taxon>
        <taxon>Agaricomycetidae</taxon>
        <taxon>Agaricales</taxon>
        <taxon>Marasmiineae</taxon>
        <taxon>Mycenaceae</taxon>
        <taxon>Roridomyces</taxon>
    </lineage>
</organism>
<sequence length="183" mass="19711">MVQISRFLALASLIATGFTMPAKGTLAQLEADIATTLSELTSLYNQIDDFPQTGLYGARKIDASVKQFIPTLNKCTADIKTLPLPISEADGNAILTSLEPLQAPIFGALTDIIDKKAGFAALPVPGFPAIILQDLKNLNVSVPAFWIELISVMPDDLKSPTQDILAEIVILYNNSIDAYEDCD</sequence>
<feature type="chain" id="PRO_5041916119" evidence="1">
    <location>
        <begin position="28"/>
        <end position="183"/>
    </location>
</feature>
<accession>A0AAD7F8N9</accession>
<keyword evidence="3" id="KW-1185">Reference proteome</keyword>
<dbReference type="Gene3D" id="1.20.1280.140">
    <property type="match status" value="1"/>
</dbReference>